<proteinExistence type="inferred from homology"/>
<dbReference type="GO" id="GO:0015935">
    <property type="term" value="C:small ribosomal subunit"/>
    <property type="evidence" value="ECO:0007669"/>
    <property type="project" value="TreeGrafter"/>
</dbReference>
<dbReference type="NCBIfam" id="TIGR00029">
    <property type="entry name" value="S20"/>
    <property type="match status" value="1"/>
</dbReference>
<dbReference type="InterPro" id="IPR002583">
    <property type="entry name" value="Ribosomal_bS20"/>
</dbReference>
<name>A0A8J7Q1Q6_9BACT</name>
<evidence type="ECO:0000256" key="6">
    <source>
        <dbReference type="ARBA" id="ARBA00023274"/>
    </source>
</evidence>
<dbReference type="PANTHER" id="PTHR33398">
    <property type="entry name" value="30S RIBOSOMAL PROTEIN S20"/>
    <property type="match status" value="1"/>
</dbReference>
<dbReference type="InterPro" id="IPR036510">
    <property type="entry name" value="Ribosomal_bS20_sf"/>
</dbReference>
<keyword evidence="6 8" id="KW-0687">Ribonucleoprotein</keyword>
<dbReference type="GO" id="GO:0070181">
    <property type="term" value="F:small ribosomal subunit rRNA binding"/>
    <property type="evidence" value="ECO:0007669"/>
    <property type="project" value="TreeGrafter"/>
</dbReference>
<dbReference type="GO" id="GO:0006412">
    <property type="term" value="P:translation"/>
    <property type="evidence" value="ECO:0007669"/>
    <property type="project" value="UniProtKB-UniRule"/>
</dbReference>
<reference evidence="10" key="1">
    <citation type="submission" date="2021-03" db="EMBL/GenBank/DDBJ databases">
        <authorList>
            <person name="Wang G."/>
        </authorList>
    </citation>
    <scope>NUCLEOTIDE SEQUENCE</scope>
    <source>
        <strain evidence="10">KCTC 12899</strain>
    </source>
</reference>
<keyword evidence="4 8" id="KW-0694">RNA-binding</keyword>
<dbReference type="RefSeq" id="WP_207858627.1">
    <property type="nucleotide sequence ID" value="NZ_JAFREP010000007.1"/>
</dbReference>
<keyword evidence="11" id="KW-1185">Reference proteome</keyword>
<dbReference type="AlphaFoldDB" id="A0A8J7Q1Q6"/>
<dbReference type="GO" id="GO:0003735">
    <property type="term" value="F:structural constituent of ribosome"/>
    <property type="evidence" value="ECO:0007669"/>
    <property type="project" value="InterPro"/>
</dbReference>
<dbReference type="SUPFAM" id="SSF46992">
    <property type="entry name" value="Ribosomal protein S20"/>
    <property type="match status" value="1"/>
</dbReference>
<dbReference type="Gene3D" id="1.20.58.110">
    <property type="entry name" value="Ribosomal protein S20"/>
    <property type="match status" value="1"/>
</dbReference>
<dbReference type="GO" id="GO:0005829">
    <property type="term" value="C:cytosol"/>
    <property type="evidence" value="ECO:0007669"/>
    <property type="project" value="TreeGrafter"/>
</dbReference>
<feature type="region of interest" description="Disordered" evidence="9">
    <location>
        <begin position="1"/>
        <end position="30"/>
    </location>
</feature>
<evidence type="ECO:0000256" key="9">
    <source>
        <dbReference type="SAM" id="MobiDB-lite"/>
    </source>
</evidence>
<evidence type="ECO:0000313" key="10">
    <source>
        <dbReference type="EMBL" id="MBO1318832.1"/>
    </source>
</evidence>
<gene>
    <name evidence="8 10" type="primary">rpsT</name>
    <name evidence="10" type="ORF">J3U88_10190</name>
</gene>
<accession>A0A8J7Q1Q6</accession>
<dbReference type="HAMAP" id="MF_00500">
    <property type="entry name" value="Ribosomal_bS20"/>
    <property type="match status" value="1"/>
</dbReference>
<comment type="similarity">
    <text evidence="2 8">Belongs to the bacterial ribosomal protein bS20 family.</text>
</comment>
<evidence type="ECO:0000256" key="4">
    <source>
        <dbReference type="ARBA" id="ARBA00022884"/>
    </source>
</evidence>
<evidence type="ECO:0000256" key="7">
    <source>
        <dbReference type="ARBA" id="ARBA00035136"/>
    </source>
</evidence>
<feature type="compositionally biased region" description="Basic residues" evidence="9">
    <location>
        <begin position="1"/>
        <end position="10"/>
    </location>
</feature>
<evidence type="ECO:0000313" key="11">
    <source>
        <dbReference type="Proteomes" id="UP000664417"/>
    </source>
</evidence>
<protein>
    <recommendedName>
        <fullName evidence="7 8">Small ribosomal subunit protein bS20</fullName>
    </recommendedName>
</protein>
<evidence type="ECO:0000256" key="5">
    <source>
        <dbReference type="ARBA" id="ARBA00022980"/>
    </source>
</evidence>
<organism evidence="10 11">
    <name type="scientific">Acanthopleuribacter pedis</name>
    <dbReference type="NCBI Taxonomy" id="442870"/>
    <lineage>
        <taxon>Bacteria</taxon>
        <taxon>Pseudomonadati</taxon>
        <taxon>Acidobacteriota</taxon>
        <taxon>Holophagae</taxon>
        <taxon>Acanthopleuribacterales</taxon>
        <taxon>Acanthopleuribacteraceae</taxon>
        <taxon>Acanthopleuribacter</taxon>
    </lineage>
</organism>
<evidence type="ECO:0000256" key="3">
    <source>
        <dbReference type="ARBA" id="ARBA00022730"/>
    </source>
</evidence>
<evidence type="ECO:0000256" key="1">
    <source>
        <dbReference type="ARBA" id="ARBA00003134"/>
    </source>
</evidence>
<dbReference type="EMBL" id="JAFREP010000007">
    <property type="protein sequence ID" value="MBO1318832.1"/>
    <property type="molecule type" value="Genomic_DNA"/>
</dbReference>
<feature type="compositionally biased region" description="Basic and acidic residues" evidence="9">
    <location>
        <begin position="11"/>
        <end position="30"/>
    </location>
</feature>
<comment type="function">
    <text evidence="1 8">Binds directly to 16S ribosomal RNA.</text>
</comment>
<comment type="caution">
    <text evidence="10">The sequence shown here is derived from an EMBL/GenBank/DDBJ whole genome shotgun (WGS) entry which is preliminary data.</text>
</comment>
<keyword evidence="3 8" id="KW-0699">rRNA-binding</keyword>
<dbReference type="Pfam" id="PF01649">
    <property type="entry name" value="Ribosomal_S20p"/>
    <property type="match status" value="1"/>
</dbReference>
<evidence type="ECO:0000256" key="2">
    <source>
        <dbReference type="ARBA" id="ARBA00007634"/>
    </source>
</evidence>
<sequence>MASHKSAAKKSKQDISRRDRNRSGRSRLRTELKKIRALIAEGSSEAKDKLPAIYSLIDVSAKKGFIHDNAAARLKSRLTQAAN</sequence>
<dbReference type="Proteomes" id="UP000664417">
    <property type="component" value="Unassembled WGS sequence"/>
</dbReference>
<dbReference type="PANTHER" id="PTHR33398:SF1">
    <property type="entry name" value="SMALL RIBOSOMAL SUBUNIT PROTEIN BS20C"/>
    <property type="match status" value="1"/>
</dbReference>
<evidence type="ECO:0000256" key="8">
    <source>
        <dbReference type="HAMAP-Rule" id="MF_00500"/>
    </source>
</evidence>
<keyword evidence="5 8" id="KW-0689">Ribosomal protein</keyword>